<name>A0ABP1PNG0_9HEXA</name>
<feature type="transmembrane region" description="Helical" evidence="1">
    <location>
        <begin position="35"/>
        <end position="60"/>
    </location>
</feature>
<proteinExistence type="predicted"/>
<evidence type="ECO:0000313" key="2">
    <source>
        <dbReference type="EMBL" id="CAL8072031.1"/>
    </source>
</evidence>
<dbReference type="Proteomes" id="UP001642540">
    <property type="component" value="Unassembled WGS sequence"/>
</dbReference>
<keyword evidence="3" id="KW-1185">Reference proteome</keyword>
<evidence type="ECO:0000256" key="1">
    <source>
        <dbReference type="SAM" id="Phobius"/>
    </source>
</evidence>
<protein>
    <submittedName>
        <fullName evidence="2">Uncharacterized protein</fullName>
    </submittedName>
</protein>
<keyword evidence="1" id="KW-1133">Transmembrane helix</keyword>
<comment type="caution">
    <text evidence="2">The sequence shown here is derived from an EMBL/GenBank/DDBJ whole genome shotgun (WGS) entry which is preliminary data.</text>
</comment>
<sequence>MLNQLFGLHFLFTLIGIMPEQAISLVKLFDGNRRVSYVIVIEMLVTVYPLFISVLSAILVSKAGKIRDWFIPAVMKGEVTLRGRILCYEITSHQVAINAHEFFTIDYTFLTSMITSVLVHATIVIQFQQSFGAGLTLYPDQKALHDTTKVDL</sequence>
<keyword evidence="1" id="KW-0812">Transmembrane</keyword>
<keyword evidence="1" id="KW-0472">Membrane</keyword>
<gene>
    <name evidence="2" type="ORF">ODALV1_LOCUS1968</name>
</gene>
<dbReference type="EMBL" id="CAXLJM020000007">
    <property type="protein sequence ID" value="CAL8072031.1"/>
    <property type="molecule type" value="Genomic_DNA"/>
</dbReference>
<organism evidence="2 3">
    <name type="scientific">Orchesella dallaii</name>
    <dbReference type="NCBI Taxonomy" id="48710"/>
    <lineage>
        <taxon>Eukaryota</taxon>
        <taxon>Metazoa</taxon>
        <taxon>Ecdysozoa</taxon>
        <taxon>Arthropoda</taxon>
        <taxon>Hexapoda</taxon>
        <taxon>Collembola</taxon>
        <taxon>Entomobryomorpha</taxon>
        <taxon>Entomobryoidea</taxon>
        <taxon>Orchesellidae</taxon>
        <taxon>Orchesellinae</taxon>
        <taxon>Orchesella</taxon>
    </lineage>
</organism>
<reference evidence="2 3" key="1">
    <citation type="submission" date="2024-08" db="EMBL/GenBank/DDBJ databases">
        <authorList>
            <person name="Cucini C."/>
            <person name="Frati F."/>
        </authorList>
    </citation>
    <scope>NUCLEOTIDE SEQUENCE [LARGE SCALE GENOMIC DNA]</scope>
</reference>
<accession>A0ABP1PNG0</accession>
<evidence type="ECO:0000313" key="3">
    <source>
        <dbReference type="Proteomes" id="UP001642540"/>
    </source>
</evidence>